<gene>
    <name evidence="2" type="ORF">R1sor_004759</name>
</gene>
<organism evidence="2 3">
    <name type="scientific">Riccia sorocarpa</name>
    <dbReference type="NCBI Taxonomy" id="122646"/>
    <lineage>
        <taxon>Eukaryota</taxon>
        <taxon>Viridiplantae</taxon>
        <taxon>Streptophyta</taxon>
        <taxon>Embryophyta</taxon>
        <taxon>Marchantiophyta</taxon>
        <taxon>Marchantiopsida</taxon>
        <taxon>Marchantiidae</taxon>
        <taxon>Marchantiales</taxon>
        <taxon>Ricciaceae</taxon>
        <taxon>Riccia</taxon>
    </lineage>
</organism>
<keyword evidence="3" id="KW-1185">Reference proteome</keyword>
<proteinExistence type="predicted"/>
<name>A0ABD3HI72_9MARC</name>
<reference evidence="2 3" key="1">
    <citation type="submission" date="2024-09" db="EMBL/GenBank/DDBJ databases">
        <title>Chromosome-scale assembly of Riccia sorocarpa.</title>
        <authorList>
            <person name="Paukszto L."/>
        </authorList>
    </citation>
    <scope>NUCLEOTIDE SEQUENCE [LARGE SCALE GENOMIC DNA]</scope>
    <source>
        <strain evidence="2">LP-2024</strain>
        <tissue evidence="2">Aerial parts of the thallus</tissue>
    </source>
</reference>
<protein>
    <submittedName>
        <fullName evidence="2">Uncharacterized protein</fullName>
    </submittedName>
</protein>
<comment type="caution">
    <text evidence="2">The sequence shown here is derived from an EMBL/GenBank/DDBJ whole genome shotgun (WGS) entry which is preliminary data.</text>
</comment>
<dbReference type="Proteomes" id="UP001633002">
    <property type="component" value="Unassembled WGS sequence"/>
</dbReference>
<dbReference type="AlphaFoldDB" id="A0ABD3HI72"/>
<evidence type="ECO:0000313" key="3">
    <source>
        <dbReference type="Proteomes" id="UP001633002"/>
    </source>
</evidence>
<sequence>MEGTVSSRTVRLDAASICEAFLLPATSLEIKRQVRHSLIRDWFPDYERSEKRYIARTCRHRGWAPTLECISMMLLAGRRPRTILGRLVYYIKHFKLDSQDEPEQRLDFADLMAHNLRREVFTVQAHLTDNKPERYIETFVAISLTRILIHLEIITSEECDAPPTAPTSPADLLVWGGDRVEAVHPLNNPDKHVKLKSFRRLHDQGICLRSMDGVLDPILVLREFWAEPPQPVNRYIIWSDVPSATRRDLLAEIIEEAPAEEATLVEEAPAEEMTPVEEAPASEETPVEEAPVDETTRVEKAPAEEGTLVDEIPLAIPIPVEAIPLGVTQE</sequence>
<feature type="compositionally biased region" description="Basic and acidic residues" evidence="1">
    <location>
        <begin position="294"/>
        <end position="303"/>
    </location>
</feature>
<evidence type="ECO:0000256" key="1">
    <source>
        <dbReference type="SAM" id="MobiDB-lite"/>
    </source>
</evidence>
<dbReference type="EMBL" id="JBJQOH010000003">
    <property type="protein sequence ID" value="KAL3691108.1"/>
    <property type="molecule type" value="Genomic_DNA"/>
</dbReference>
<evidence type="ECO:0000313" key="2">
    <source>
        <dbReference type="EMBL" id="KAL3691108.1"/>
    </source>
</evidence>
<feature type="region of interest" description="Disordered" evidence="1">
    <location>
        <begin position="270"/>
        <end position="306"/>
    </location>
</feature>
<accession>A0ABD3HI72</accession>